<name>A0A8S5VAU8_9CAUD</name>
<proteinExistence type="predicted"/>
<organism evidence="2">
    <name type="scientific">Siphoviridae sp. ctfhy6</name>
    <dbReference type="NCBI Taxonomy" id="2825597"/>
    <lineage>
        <taxon>Viruses</taxon>
        <taxon>Duplodnaviria</taxon>
        <taxon>Heunggongvirae</taxon>
        <taxon>Uroviricota</taxon>
        <taxon>Caudoviricetes</taxon>
    </lineage>
</organism>
<sequence>MKLDRSTTAINAKRQANVSKCIAQREKRKSPLFPPLFFSPLHPPYYLTPYNPPKEKRESDILRARATR</sequence>
<protein>
    <submittedName>
        <fullName evidence="2">Uncharacterized protein</fullName>
    </submittedName>
</protein>
<reference evidence="2" key="1">
    <citation type="journal article" date="2021" name="Proc. Natl. Acad. Sci. U.S.A.">
        <title>A Catalog of Tens of Thousands of Viruses from Human Metagenomes Reveals Hidden Associations with Chronic Diseases.</title>
        <authorList>
            <person name="Tisza M.J."/>
            <person name="Buck C.B."/>
        </authorList>
    </citation>
    <scope>NUCLEOTIDE SEQUENCE</scope>
    <source>
        <strain evidence="2">Ctfhy6</strain>
    </source>
</reference>
<evidence type="ECO:0000313" key="2">
    <source>
        <dbReference type="EMBL" id="DAG03816.1"/>
    </source>
</evidence>
<feature type="region of interest" description="Disordered" evidence="1">
    <location>
        <begin position="48"/>
        <end position="68"/>
    </location>
</feature>
<accession>A0A8S5VAU8</accession>
<evidence type="ECO:0000256" key="1">
    <source>
        <dbReference type="SAM" id="MobiDB-lite"/>
    </source>
</evidence>
<feature type="compositionally biased region" description="Basic and acidic residues" evidence="1">
    <location>
        <begin position="53"/>
        <end position="68"/>
    </location>
</feature>
<dbReference type="EMBL" id="BK016235">
    <property type="protein sequence ID" value="DAG03816.1"/>
    <property type="molecule type" value="Genomic_DNA"/>
</dbReference>